<name>A0A926D7R9_9FIRM</name>
<feature type="transmembrane region" description="Helical" evidence="1">
    <location>
        <begin position="20"/>
        <end position="43"/>
    </location>
</feature>
<accession>A0A926D7R9</accession>
<evidence type="ECO:0000313" key="2">
    <source>
        <dbReference type="EMBL" id="MBC8532914.1"/>
    </source>
</evidence>
<dbReference type="PANTHER" id="PTHR36007:SF2">
    <property type="entry name" value="TRANSPORT PROTEIN-RELATED"/>
    <property type="match status" value="1"/>
</dbReference>
<sequence length="164" mass="17954">MDAVVQSVVDVFNGVIPGEFTVFLISMIPVLELRGGVLAAKLLDVEMWRAFLCCAVGTLVPIPFILLFIRQILEWLKHTKLVRFANRLEEKANRKIASIEKYKTLGLMIFVAIPLPGTGAWTGALVAAVIKIRFKHAMLSIAAGSLIADLIMCAISYGLLGMII</sequence>
<organism evidence="2 3">
    <name type="scientific">Yeguia hominis</name>
    <dbReference type="NCBI Taxonomy" id="2763662"/>
    <lineage>
        <taxon>Bacteria</taxon>
        <taxon>Bacillati</taxon>
        <taxon>Bacillota</taxon>
        <taxon>Clostridia</taxon>
        <taxon>Eubacteriales</taxon>
        <taxon>Yeguiaceae</taxon>
        <taxon>Yeguia</taxon>
    </lineage>
</organism>
<dbReference type="Pfam" id="PF06695">
    <property type="entry name" value="Sm_multidrug_ex"/>
    <property type="match status" value="1"/>
</dbReference>
<proteinExistence type="predicted"/>
<evidence type="ECO:0000256" key="1">
    <source>
        <dbReference type="SAM" id="Phobius"/>
    </source>
</evidence>
<comment type="caution">
    <text evidence="2">The sequence shown here is derived from an EMBL/GenBank/DDBJ whole genome shotgun (WGS) entry which is preliminary data.</text>
</comment>
<gene>
    <name evidence="2" type="ORF">IAG03_02635</name>
</gene>
<keyword evidence="1" id="KW-0812">Transmembrane</keyword>
<dbReference type="EMBL" id="JACRSN010000003">
    <property type="protein sequence ID" value="MBC8532914.1"/>
    <property type="molecule type" value="Genomic_DNA"/>
</dbReference>
<feature type="transmembrane region" description="Helical" evidence="1">
    <location>
        <begin position="50"/>
        <end position="73"/>
    </location>
</feature>
<feature type="transmembrane region" description="Helical" evidence="1">
    <location>
        <begin position="137"/>
        <end position="160"/>
    </location>
</feature>
<keyword evidence="3" id="KW-1185">Reference proteome</keyword>
<dbReference type="AlphaFoldDB" id="A0A926D7R9"/>
<keyword evidence="1" id="KW-1133">Transmembrane helix</keyword>
<dbReference type="RefSeq" id="WP_249318189.1">
    <property type="nucleotide sequence ID" value="NZ_JACRSN010000003.1"/>
</dbReference>
<keyword evidence="1" id="KW-0472">Membrane</keyword>
<dbReference type="Proteomes" id="UP000651482">
    <property type="component" value="Unassembled WGS sequence"/>
</dbReference>
<feature type="transmembrane region" description="Helical" evidence="1">
    <location>
        <begin position="107"/>
        <end position="130"/>
    </location>
</feature>
<evidence type="ECO:0000313" key="3">
    <source>
        <dbReference type="Proteomes" id="UP000651482"/>
    </source>
</evidence>
<protein>
    <submittedName>
        <fullName evidence="2">Small multi-drug export protein</fullName>
    </submittedName>
</protein>
<dbReference type="InterPro" id="IPR009577">
    <property type="entry name" value="Sm_multidrug_ex"/>
</dbReference>
<reference evidence="2" key="1">
    <citation type="submission" date="2020-08" db="EMBL/GenBank/DDBJ databases">
        <title>Genome public.</title>
        <authorList>
            <person name="Liu C."/>
            <person name="Sun Q."/>
        </authorList>
    </citation>
    <scope>NUCLEOTIDE SEQUENCE</scope>
    <source>
        <strain evidence="2">NSJ-40</strain>
    </source>
</reference>
<dbReference type="PANTHER" id="PTHR36007">
    <property type="entry name" value="TRANSPORT PROTEIN-RELATED"/>
    <property type="match status" value="1"/>
</dbReference>